<feature type="binding site" evidence="11">
    <location>
        <position position="125"/>
    </location>
    <ligand>
        <name>ATP</name>
        <dbReference type="ChEBI" id="CHEBI:30616"/>
    </ligand>
</feature>
<evidence type="ECO:0000256" key="3">
    <source>
        <dbReference type="ARBA" id="ARBA00004868"/>
    </source>
</evidence>
<organism evidence="12 13">
    <name type="scientific">Brachybacterium nesterenkovii</name>
    <dbReference type="NCBI Taxonomy" id="47847"/>
    <lineage>
        <taxon>Bacteria</taxon>
        <taxon>Bacillati</taxon>
        <taxon>Actinomycetota</taxon>
        <taxon>Actinomycetes</taxon>
        <taxon>Micrococcales</taxon>
        <taxon>Dermabacteraceae</taxon>
        <taxon>Brachybacterium</taxon>
    </lineage>
</organism>
<dbReference type="GO" id="GO:0005524">
    <property type="term" value="F:ATP binding"/>
    <property type="evidence" value="ECO:0007669"/>
    <property type="project" value="UniProtKB-UniRule"/>
</dbReference>
<evidence type="ECO:0000256" key="4">
    <source>
        <dbReference type="ARBA" id="ARBA00022679"/>
    </source>
</evidence>
<evidence type="ECO:0000256" key="6">
    <source>
        <dbReference type="ARBA" id="ARBA00022741"/>
    </source>
</evidence>
<keyword evidence="7 11" id="KW-0418">Kinase</keyword>
<comment type="cofactor">
    <cofactor evidence="2 11">
        <name>Mg(2+)</name>
        <dbReference type="ChEBI" id="CHEBI:18420"/>
    </cofactor>
</comment>
<accession>A0A1X6WYD1</accession>
<evidence type="ECO:0000256" key="1">
    <source>
        <dbReference type="ARBA" id="ARBA00001771"/>
    </source>
</evidence>
<dbReference type="OrthoDB" id="8909021at2"/>
<dbReference type="RefSeq" id="WP_087103453.1">
    <property type="nucleotide sequence ID" value="NZ_FWFG01000050.1"/>
</dbReference>
<evidence type="ECO:0000313" key="13">
    <source>
        <dbReference type="Proteomes" id="UP000195981"/>
    </source>
</evidence>
<comment type="function">
    <text evidence="11">Catalyzes the phosphorylation of the hydroxyl group of 4-methyl-5-beta-hydroxyethylthiazole (THZ).</text>
</comment>
<dbReference type="AlphaFoldDB" id="A0A1X6WYD1"/>
<sequence>MTPAPFDIAAAIAQMDAVRTRQPLVQCLTNSVTVGFVANVLLAAGATPAMVDSAGESEVFAREAADAVLVNLGTPHPAKCEGIRAIGFSAPSMPPWVLDPVAVGALPVRTELAHALVAAGPSMIRGNASEIAALAGTGTGGRGVDSVLGPDDVVDAARTLASRTGGAVAVSGEVDLVTDGETVVRIANGHPLFTAVTGGGCALGAVTAAYAAVAPSPLIGAAAAATVYAIAGEKAAARSAGPGSFAVELLDALHALTPADIAQKAVIS</sequence>
<gene>
    <name evidence="11" type="primary">thiM</name>
    <name evidence="12" type="ORF">FM110_05675</name>
</gene>
<evidence type="ECO:0000256" key="2">
    <source>
        <dbReference type="ARBA" id="ARBA00001946"/>
    </source>
</evidence>
<comment type="pathway">
    <text evidence="3 11">Cofactor biosynthesis; thiamine diphosphate biosynthesis; 4-methyl-5-(2-phosphoethyl)-thiazole from 5-(2-hydroxyethyl)-4-methylthiazole: step 1/1.</text>
</comment>
<evidence type="ECO:0000256" key="9">
    <source>
        <dbReference type="ARBA" id="ARBA00022842"/>
    </source>
</evidence>
<dbReference type="EC" id="2.7.1.50" evidence="11"/>
<keyword evidence="9 11" id="KW-0460">Magnesium</keyword>
<dbReference type="UniPathway" id="UPA00060">
    <property type="reaction ID" value="UER00139"/>
</dbReference>
<dbReference type="GO" id="GO:0000287">
    <property type="term" value="F:magnesium ion binding"/>
    <property type="evidence" value="ECO:0007669"/>
    <property type="project" value="UniProtKB-UniRule"/>
</dbReference>
<dbReference type="PRINTS" id="PR01099">
    <property type="entry name" value="HYETHTZKNASE"/>
</dbReference>
<keyword evidence="8 11" id="KW-0067">ATP-binding</keyword>
<dbReference type="Gene3D" id="3.40.1190.20">
    <property type="match status" value="1"/>
</dbReference>
<feature type="binding site" evidence="11">
    <location>
        <position position="171"/>
    </location>
    <ligand>
        <name>ATP</name>
        <dbReference type="ChEBI" id="CHEBI:30616"/>
    </ligand>
</feature>
<dbReference type="InterPro" id="IPR000417">
    <property type="entry name" value="Hyethyz_kinase"/>
</dbReference>
<name>A0A1X6WYD1_9MICO</name>
<dbReference type="InterPro" id="IPR029056">
    <property type="entry name" value="Ribokinase-like"/>
</dbReference>
<dbReference type="SUPFAM" id="SSF53613">
    <property type="entry name" value="Ribokinase-like"/>
    <property type="match status" value="1"/>
</dbReference>
<keyword evidence="4 11" id="KW-0808">Transferase</keyword>
<proteinExistence type="inferred from homology"/>
<feature type="binding site" evidence="11">
    <location>
        <position position="198"/>
    </location>
    <ligand>
        <name>substrate</name>
    </ligand>
</feature>
<comment type="similarity">
    <text evidence="11">Belongs to the Thz kinase family.</text>
</comment>
<dbReference type="Proteomes" id="UP000195981">
    <property type="component" value="Unassembled WGS sequence"/>
</dbReference>
<keyword evidence="13" id="KW-1185">Reference proteome</keyword>
<reference evidence="12 13" key="1">
    <citation type="submission" date="2017-02" db="EMBL/GenBank/DDBJ databases">
        <authorList>
            <person name="Peterson S.W."/>
        </authorList>
    </citation>
    <scope>NUCLEOTIDE SEQUENCE [LARGE SCALE GENOMIC DNA]</scope>
    <source>
        <strain evidence="12 13">CIP104813</strain>
    </source>
</reference>
<dbReference type="EMBL" id="FWFG01000050">
    <property type="protein sequence ID" value="SLM90833.1"/>
    <property type="molecule type" value="Genomic_DNA"/>
</dbReference>
<dbReference type="NCBIfam" id="NF006830">
    <property type="entry name" value="PRK09355.1"/>
    <property type="match status" value="1"/>
</dbReference>
<evidence type="ECO:0000313" key="12">
    <source>
        <dbReference type="EMBL" id="SLM90833.1"/>
    </source>
</evidence>
<dbReference type="GO" id="GO:0009228">
    <property type="term" value="P:thiamine biosynthetic process"/>
    <property type="evidence" value="ECO:0007669"/>
    <property type="project" value="UniProtKB-KW"/>
</dbReference>
<dbReference type="GO" id="GO:0009229">
    <property type="term" value="P:thiamine diphosphate biosynthetic process"/>
    <property type="evidence" value="ECO:0007669"/>
    <property type="project" value="UniProtKB-UniRule"/>
</dbReference>
<protein>
    <recommendedName>
        <fullName evidence="11">Hydroxyethylthiazole kinase</fullName>
        <ecNumber evidence="11">2.7.1.50</ecNumber>
    </recommendedName>
    <alternativeName>
        <fullName evidence="11">4-methyl-5-beta-hydroxyethylthiazole kinase</fullName>
        <shortName evidence="11">TH kinase</shortName>
        <shortName evidence="11">Thz kinase</shortName>
    </alternativeName>
</protein>
<evidence type="ECO:0000256" key="10">
    <source>
        <dbReference type="ARBA" id="ARBA00022977"/>
    </source>
</evidence>
<comment type="catalytic activity">
    <reaction evidence="1 11">
        <text>5-(2-hydroxyethyl)-4-methylthiazole + ATP = 4-methyl-5-(2-phosphooxyethyl)-thiazole + ADP + H(+)</text>
        <dbReference type="Rhea" id="RHEA:24212"/>
        <dbReference type="ChEBI" id="CHEBI:15378"/>
        <dbReference type="ChEBI" id="CHEBI:17957"/>
        <dbReference type="ChEBI" id="CHEBI:30616"/>
        <dbReference type="ChEBI" id="CHEBI:58296"/>
        <dbReference type="ChEBI" id="CHEBI:456216"/>
        <dbReference type="EC" id="2.7.1.50"/>
    </reaction>
</comment>
<dbReference type="Pfam" id="PF02110">
    <property type="entry name" value="HK"/>
    <property type="match status" value="1"/>
</dbReference>
<evidence type="ECO:0000256" key="5">
    <source>
        <dbReference type="ARBA" id="ARBA00022723"/>
    </source>
</evidence>
<keyword evidence="6 11" id="KW-0547">Nucleotide-binding</keyword>
<keyword evidence="5 11" id="KW-0479">Metal-binding</keyword>
<evidence type="ECO:0000256" key="8">
    <source>
        <dbReference type="ARBA" id="ARBA00022840"/>
    </source>
</evidence>
<keyword evidence="10 11" id="KW-0784">Thiamine biosynthesis</keyword>
<evidence type="ECO:0000256" key="7">
    <source>
        <dbReference type="ARBA" id="ARBA00022777"/>
    </source>
</evidence>
<dbReference type="GO" id="GO:0004417">
    <property type="term" value="F:hydroxyethylthiazole kinase activity"/>
    <property type="evidence" value="ECO:0007669"/>
    <property type="project" value="UniProtKB-UniRule"/>
</dbReference>
<dbReference type="PIRSF" id="PIRSF000513">
    <property type="entry name" value="Thz_kinase"/>
    <property type="match status" value="1"/>
</dbReference>
<dbReference type="CDD" id="cd01170">
    <property type="entry name" value="THZ_kinase"/>
    <property type="match status" value="1"/>
</dbReference>
<feature type="binding site" evidence="11">
    <location>
        <position position="50"/>
    </location>
    <ligand>
        <name>substrate</name>
    </ligand>
</feature>
<evidence type="ECO:0000256" key="11">
    <source>
        <dbReference type="HAMAP-Rule" id="MF_00228"/>
    </source>
</evidence>
<dbReference type="HAMAP" id="MF_00228">
    <property type="entry name" value="Thz_kinase"/>
    <property type="match status" value="1"/>
</dbReference>